<dbReference type="CDD" id="cd08922">
    <property type="entry name" value="FHb-globin"/>
    <property type="match status" value="1"/>
</dbReference>
<proteinExistence type="inferred from homology"/>
<keyword evidence="11" id="KW-0285">Flavoprotein</keyword>
<comment type="cofactor">
    <cofactor evidence="2">
        <name>FAD</name>
        <dbReference type="ChEBI" id="CHEBI:57692"/>
    </cofactor>
</comment>
<dbReference type="InterPro" id="IPR009050">
    <property type="entry name" value="Globin-like_sf"/>
</dbReference>
<comment type="cofactor">
    <cofactor evidence="1">
        <name>heme b</name>
        <dbReference type="ChEBI" id="CHEBI:60344"/>
    </cofactor>
</comment>
<feature type="domain" description="FAD-binding FR-type" evidence="26">
    <location>
        <begin position="149"/>
        <end position="259"/>
    </location>
</feature>
<evidence type="ECO:0000256" key="21">
    <source>
        <dbReference type="ARBA" id="ARBA00033187"/>
    </source>
</evidence>
<dbReference type="PANTHER" id="PTHR43396:SF3">
    <property type="entry name" value="FLAVOHEMOPROTEIN"/>
    <property type="match status" value="1"/>
</dbReference>
<dbReference type="Gene3D" id="2.40.30.10">
    <property type="entry name" value="Translation factors"/>
    <property type="match status" value="1"/>
</dbReference>
<dbReference type="AlphaFoldDB" id="A0A418WXS5"/>
<dbReference type="GO" id="GO:0008941">
    <property type="term" value="F:nitric oxide dioxygenase NAD(P)H activity"/>
    <property type="evidence" value="ECO:0007669"/>
    <property type="project" value="UniProtKB-EC"/>
</dbReference>
<evidence type="ECO:0000256" key="20">
    <source>
        <dbReference type="ARBA" id="ARBA00030929"/>
    </source>
</evidence>
<evidence type="ECO:0000313" key="28">
    <source>
        <dbReference type="Proteomes" id="UP000285190"/>
    </source>
</evidence>
<evidence type="ECO:0000256" key="22">
    <source>
        <dbReference type="ARBA" id="ARBA00048649"/>
    </source>
</evidence>
<dbReference type="Pfam" id="PF00970">
    <property type="entry name" value="FAD_binding_6"/>
    <property type="match status" value="1"/>
</dbReference>
<evidence type="ECO:0000256" key="12">
    <source>
        <dbReference type="ARBA" id="ARBA00022723"/>
    </source>
</evidence>
<name>A0A418WXS5_9BURK</name>
<evidence type="ECO:0000256" key="13">
    <source>
        <dbReference type="ARBA" id="ARBA00022827"/>
    </source>
</evidence>
<dbReference type="InterPro" id="IPR017927">
    <property type="entry name" value="FAD-bd_FR_type"/>
</dbReference>
<keyword evidence="9 24" id="KW-0349">Heme</keyword>
<dbReference type="GO" id="GO:0019825">
    <property type="term" value="F:oxygen binding"/>
    <property type="evidence" value="ECO:0007669"/>
    <property type="project" value="InterPro"/>
</dbReference>
<keyword evidence="28" id="KW-1185">Reference proteome</keyword>
<evidence type="ECO:0000256" key="6">
    <source>
        <dbReference type="ARBA" id="ARBA00014637"/>
    </source>
</evidence>
<evidence type="ECO:0000256" key="9">
    <source>
        <dbReference type="ARBA" id="ARBA00022617"/>
    </source>
</evidence>
<evidence type="ECO:0000313" key="27">
    <source>
        <dbReference type="EMBL" id="RJG05038.1"/>
    </source>
</evidence>
<keyword evidence="16" id="KW-0408">Iron</keyword>
<evidence type="ECO:0000256" key="1">
    <source>
        <dbReference type="ARBA" id="ARBA00001970"/>
    </source>
</evidence>
<evidence type="ECO:0000256" key="3">
    <source>
        <dbReference type="ARBA" id="ARBA00006401"/>
    </source>
</evidence>
<evidence type="ECO:0000256" key="16">
    <source>
        <dbReference type="ARBA" id="ARBA00023004"/>
    </source>
</evidence>
<dbReference type="InterPro" id="IPR012292">
    <property type="entry name" value="Globin/Proto"/>
</dbReference>
<dbReference type="FunFam" id="1.10.490.10:FF:000003">
    <property type="entry name" value="Flavohemoprotein"/>
    <property type="match status" value="1"/>
</dbReference>
<dbReference type="PRINTS" id="PR00371">
    <property type="entry name" value="FPNCR"/>
</dbReference>
<protein>
    <recommendedName>
        <fullName evidence="6">Flavohemoprotein</fullName>
        <ecNumber evidence="5">1.14.12.17</ecNumber>
    </recommendedName>
    <alternativeName>
        <fullName evidence="20">Flavohemoglobin</fullName>
    </alternativeName>
    <alternativeName>
        <fullName evidence="19">Hemoglobin-like protein</fullName>
    </alternativeName>
    <alternativeName>
        <fullName evidence="21">Nitric oxide dioxygenase</fullName>
    </alternativeName>
</protein>
<evidence type="ECO:0000256" key="4">
    <source>
        <dbReference type="ARBA" id="ARBA00008414"/>
    </source>
</evidence>
<keyword evidence="15 27" id="KW-0560">Oxidoreductase</keyword>
<dbReference type="GO" id="GO:0046210">
    <property type="term" value="P:nitric oxide catabolic process"/>
    <property type="evidence" value="ECO:0007669"/>
    <property type="project" value="TreeGrafter"/>
</dbReference>
<dbReference type="NCBIfam" id="NF009805">
    <property type="entry name" value="PRK13289.1"/>
    <property type="match status" value="1"/>
</dbReference>
<evidence type="ECO:0000256" key="10">
    <source>
        <dbReference type="ARBA" id="ARBA00022621"/>
    </source>
</evidence>
<comment type="function">
    <text evidence="18">Is involved in NO detoxification in an aerobic process, termed nitric oxide dioxygenase (NOD) reaction that utilizes O(2) and NAD(P)H to convert NO to nitrate, which protects the bacterium from various noxious nitrogen compounds. Therefore, plays a central role in the inducible response to nitrosative stress.</text>
</comment>
<dbReference type="PROSITE" id="PS01033">
    <property type="entry name" value="GLOBIN"/>
    <property type="match status" value="1"/>
</dbReference>
<evidence type="ECO:0000256" key="24">
    <source>
        <dbReference type="RuleBase" id="RU000356"/>
    </source>
</evidence>
<dbReference type="GO" id="GO:0046872">
    <property type="term" value="F:metal ion binding"/>
    <property type="evidence" value="ECO:0007669"/>
    <property type="project" value="UniProtKB-KW"/>
</dbReference>
<dbReference type="PROSITE" id="PS51384">
    <property type="entry name" value="FAD_FR"/>
    <property type="match status" value="1"/>
</dbReference>
<dbReference type="GO" id="GO:0009636">
    <property type="term" value="P:response to toxic substance"/>
    <property type="evidence" value="ECO:0007669"/>
    <property type="project" value="UniProtKB-KW"/>
</dbReference>
<comment type="similarity">
    <text evidence="4">Belongs to the globin family. Two-domain flavohemoproteins subfamily.</text>
</comment>
<dbReference type="InterPro" id="IPR017938">
    <property type="entry name" value="Riboflavin_synthase-like_b-brl"/>
</dbReference>
<dbReference type="GO" id="GO:0071949">
    <property type="term" value="F:FAD binding"/>
    <property type="evidence" value="ECO:0007669"/>
    <property type="project" value="TreeGrafter"/>
</dbReference>
<evidence type="ECO:0000256" key="23">
    <source>
        <dbReference type="ARBA" id="ARBA00049433"/>
    </source>
</evidence>
<comment type="caution">
    <text evidence="27">The sequence shown here is derived from an EMBL/GenBank/DDBJ whole genome shotgun (WGS) entry which is preliminary data.</text>
</comment>
<evidence type="ECO:0000256" key="19">
    <source>
        <dbReference type="ARBA" id="ARBA00030024"/>
    </source>
</evidence>
<dbReference type="Proteomes" id="UP000285190">
    <property type="component" value="Unassembled WGS sequence"/>
</dbReference>
<reference evidence="27 28" key="1">
    <citation type="submission" date="2018-09" db="EMBL/GenBank/DDBJ databases">
        <authorList>
            <person name="Zhu H."/>
        </authorList>
    </citation>
    <scope>NUCLEOTIDE SEQUENCE [LARGE SCALE GENOMIC DNA]</scope>
    <source>
        <strain evidence="27 28">K2R10-39</strain>
    </source>
</reference>
<dbReference type="GO" id="GO:0071500">
    <property type="term" value="P:cellular response to nitrosative stress"/>
    <property type="evidence" value="ECO:0007669"/>
    <property type="project" value="TreeGrafter"/>
</dbReference>
<evidence type="ECO:0000256" key="8">
    <source>
        <dbReference type="ARBA" id="ARBA00022575"/>
    </source>
</evidence>
<dbReference type="CDD" id="cd06184">
    <property type="entry name" value="flavohem_like_fad_nad_binding"/>
    <property type="match status" value="1"/>
</dbReference>
<evidence type="ECO:0000256" key="5">
    <source>
        <dbReference type="ARBA" id="ARBA00012229"/>
    </source>
</evidence>
<dbReference type="Gene3D" id="1.10.490.10">
    <property type="entry name" value="Globins"/>
    <property type="match status" value="1"/>
</dbReference>
<evidence type="ECO:0000256" key="14">
    <source>
        <dbReference type="ARBA" id="ARBA00022857"/>
    </source>
</evidence>
<sequence length="399" mass="42984">MVSATARPYIDASVPVLREHGLAITRTFYRNMFAAHPELTNLFNMGNQASGVQQQSLASAVFAYAANIDNAAALGPVVSRIVHKHASVGIKAEHYPIVGRHLLGAIQEVLGEAATPALIAAWDEAYSELAAALIQAEKALYAQAGTEPGQLRDMRVIDVRTESEDVRSFVFEAADGGAAPAFKPGQYVSISVTFDDGTTQLRQYSLSDAPHPRSLRISVKRERTEGDKPAGRVSNWLHNHVRVGSIIKVTAPFGDFTPDTESAAPIVLLSAGVGITPMIAILNRIAQANPAREIVFAHAARGKAWHAHRADIAAARKVMPNLRTATFYEEASGDDDAATHPGRMEVSGLPAWSLADAGVYLCGPVEFMQTQWRALLDAGVPAVRLHREVFGPELLNYLN</sequence>
<dbReference type="InterPro" id="IPR039261">
    <property type="entry name" value="FNR_nucleotide-bd"/>
</dbReference>
<dbReference type="Gene3D" id="3.40.50.80">
    <property type="entry name" value="Nucleotide-binding domain of ferredoxin-NADP reductase (FNR) module"/>
    <property type="match status" value="1"/>
</dbReference>
<dbReference type="SUPFAM" id="SSF46458">
    <property type="entry name" value="Globin-like"/>
    <property type="match status" value="1"/>
</dbReference>
<evidence type="ECO:0000256" key="11">
    <source>
        <dbReference type="ARBA" id="ARBA00022630"/>
    </source>
</evidence>
<keyword evidence="7 24" id="KW-0813">Transport</keyword>
<evidence type="ECO:0000259" key="26">
    <source>
        <dbReference type="PROSITE" id="PS51384"/>
    </source>
</evidence>
<evidence type="ECO:0000256" key="15">
    <source>
        <dbReference type="ARBA" id="ARBA00023002"/>
    </source>
</evidence>
<keyword evidence="13" id="KW-0274">FAD</keyword>
<feature type="domain" description="Globin" evidence="25">
    <location>
        <begin position="1"/>
        <end position="138"/>
    </location>
</feature>
<comment type="catalytic activity">
    <reaction evidence="23">
        <text>2 nitric oxide + NADPH + 2 O2 = 2 nitrate + NADP(+) + H(+)</text>
        <dbReference type="Rhea" id="RHEA:19465"/>
        <dbReference type="ChEBI" id="CHEBI:15378"/>
        <dbReference type="ChEBI" id="CHEBI:15379"/>
        <dbReference type="ChEBI" id="CHEBI:16480"/>
        <dbReference type="ChEBI" id="CHEBI:17632"/>
        <dbReference type="ChEBI" id="CHEBI:57783"/>
        <dbReference type="ChEBI" id="CHEBI:58349"/>
        <dbReference type="EC" id="1.14.12.17"/>
    </reaction>
</comment>
<accession>A0A418WXS5</accession>
<comment type="similarity">
    <text evidence="3">In the C-terminal section; belongs to the flavoprotein pyridine nucleotide cytochrome reductase family.</text>
</comment>
<dbReference type="EC" id="1.14.12.17" evidence="5"/>
<evidence type="ECO:0000256" key="17">
    <source>
        <dbReference type="ARBA" id="ARBA00023027"/>
    </source>
</evidence>
<evidence type="ECO:0000256" key="7">
    <source>
        <dbReference type="ARBA" id="ARBA00022448"/>
    </source>
</evidence>
<keyword evidence="12" id="KW-0479">Metal-binding</keyword>
<evidence type="ECO:0000259" key="25">
    <source>
        <dbReference type="PROSITE" id="PS01033"/>
    </source>
</evidence>
<keyword evidence="14" id="KW-0521">NADP</keyword>
<gene>
    <name evidence="27" type="ORF">D3870_02515</name>
</gene>
<keyword evidence="10 24" id="KW-0561">Oxygen transport</keyword>
<dbReference type="PANTHER" id="PTHR43396">
    <property type="entry name" value="FLAVOHEMOPROTEIN"/>
    <property type="match status" value="1"/>
</dbReference>
<evidence type="ECO:0000256" key="2">
    <source>
        <dbReference type="ARBA" id="ARBA00001974"/>
    </source>
</evidence>
<dbReference type="InterPro" id="IPR008333">
    <property type="entry name" value="Cbr1-like_FAD-bd_dom"/>
</dbReference>
<dbReference type="InterPro" id="IPR000971">
    <property type="entry name" value="Globin"/>
</dbReference>
<dbReference type="SUPFAM" id="SSF63380">
    <property type="entry name" value="Riboflavin synthase domain-like"/>
    <property type="match status" value="1"/>
</dbReference>
<dbReference type="GO" id="GO:0020037">
    <property type="term" value="F:heme binding"/>
    <property type="evidence" value="ECO:0007669"/>
    <property type="project" value="InterPro"/>
</dbReference>
<dbReference type="SUPFAM" id="SSF52343">
    <property type="entry name" value="Ferredoxin reductase-like, C-terminal NADP-linked domain"/>
    <property type="match status" value="1"/>
</dbReference>
<keyword evidence="8" id="KW-0216">Detoxification</keyword>
<dbReference type="Pfam" id="PF00175">
    <property type="entry name" value="NAD_binding_1"/>
    <property type="match status" value="1"/>
</dbReference>
<comment type="catalytic activity">
    <reaction evidence="22">
        <text>2 nitric oxide + NADH + 2 O2 = 2 nitrate + NAD(+) + H(+)</text>
        <dbReference type="Rhea" id="RHEA:19469"/>
        <dbReference type="ChEBI" id="CHEBI:15378"/>
        <dbReference type="ChEBI" id="CHEBI:15379"/>
        <dbReference type="ChEBI" id="CHEBI:16480"/>
        <dbReference type="ChEBI" id="CHEBI:17632"/>
        <dbReference type="ChEBI" id="CHEBI:57540"/>
        <dbReference type="ChEBI" id="CHEBI:57945"/>
        <dbReference type="EC" id="1.14.12.17"/>
    </reaction>
</comment>
<dbReference type="EMBL" id="QYUN01000002">
    <property type="protein sequence ID" value="RJG05038.1"/>
    <property type="molecule type" value="Genomic_DNA"/>
</dbReference>
<dbReference type="OrthoDB" id="9801223at2"/>
<dbReference type="Pfam" id="PF00042">
    <property type="entry name" value="Globin"/>
    <property type="match status" value="1"/>
</dbReference>
<dbReference type="InterPro" id="IPR001433">
    <property type="entry name" value="OxRdtase_FAD/NAD-bd"/>
</dbReference>
<organism evidence="27 28">
    <name type="scientific">Noviherbaspirillum cavernae</name>
    <dbReference type="NCBI Taxonomy" id="2320862"/>
    <lineage>
        <taxon>Bacteria</taxon>
        <taxon>Pseudomonadati</taxon>
        <taxon>Pseudomonadota</taxon>
        <taxon>Betaproteobacteria</taxon>
        <taxon>Burkholderiales</taxon>
        <taxon>Oxalobacteraceae</taxon>
        <taxon>Noviherbaspirillum</taxon>
    </lineage>
</organism>
<dbReference type="InterPro" id="IPR001709">
    <property type="entry name" value="Flavoprot_Pyr_Nucl_cyt_Rdtase"/>
</dbReference>
<dbReference type="FunFam" id="2.40.30.10:FF:000034">
    <property type="entry name" value="Flavohemoprotein"/>
    <property type="match status" value="1"/>
</dbReference>
<dbReference type="RefSeq" id="WP_119736401.1">
    <property type="nucleotide sequence ID" value="NZ_QYUN01000002.1"/>
</dbReference>
<evidence type="ECO:0000256" key="18">
    <source>
        <dbReference type="ARBA" id="ARBA00025094"/>
    </source>
</evidence>
<dbReference type="GO" id="GO:0005344">
    <property type="term" value="F:oxygen carrier activity"/>
    <property type="evidence" value="ECO:0007669"/>
    <property type="project" value="UniProtKB-KW"/>
</dbReference>
<keyword evidence="17" id="KW-0520">NAD</keyword>
<dbReference type="PRINTS" id="PR00410">
    <property type="entry name" value="PHEHYDRXLASE"/>
</dbReference>